<dbReference type="Proteomes" id="UP000663042">
    <property type="component" value="Segment"/>
</dbReference>
<dbReference type="RefSeq" id="YP_010113992.1">
    <property type="nucleotide sequence ID" value="NC_055910.1"/>
</dbReference>
<accession>A0A873WQC5</accession>
<evidence type="ECO:0000313" key="1">
    <source>
        <dbReference type="EMBL" id="QPB12205.1"/>
    </source>
</evidence>
<organism evidence="1 2">
    <name type="scientific">Providencia phage PSTCR5</name>
    <dbReference type="NCBI Taxonomy" id="2783547"/>
    <lineage>
        <taxon>Viruses</taxon>
        <taxon>Duplodnaviria</taxon>
        <taxon>Heunggongvirae</taxon>
        <taxon>Uroviricota</taxon>
        <taxon>Caudoviricetes</taxon>
        <taxon>Demerecviridae</taxon>
        <taxon>Priunavirus</taxon>
        <taxon>Priunavirus PSTCR5</taxon>
    </lineage>
</organism>
<dbReference type="GeneID" id="65132552"/>
<protein>
    <submittedName>
        <fullName evidence="1">Uncharacterized protein</fullName>
    </submittedName>
</protein>
<evidence type="ECO:0000313" key="2">
    <source>
        <dbReference type="Proteomes" id="UP000663042"/>
    </source>
</evidence>
<dbReference type="KEGG" id="vg:65132552"/>
<proteinExistence type="predicted"/>
<dbReference type="EMBL" id="MW057857">
    <property type="protein sequence ID" value="QPB12205.1"/>
    <property type="molecule type" value="Genomic_DNA"/>
</dbReference>
<keyword evidence="2" id="KW-1185">Reference proteome</keyword>
<name>A0A873WQC5_9CAUD</name>
<sequence>MVKKPIAVLEREVAKASEELKAAQEVQLAIRTAVLAATALPGSQYHNYTVPRGIGKSQILRDAAHTWALQVPKSLVDLDNNFEPKRTKLVIFAVRSMVEKEEILRKTRLGSRDHYIFTKVIVTCDSSENPHVLATELAGAQYEEVLLIIDEPTGLQPLVNILTIINPRIHPQNLITISLSSQYAE</sequence>
<reference evidence="1 2" key="1">
    <citation type="submission" date="2020-10" db="EMBL/GenBank/DDBJ databases">
        <title>Novel bacteriophages targeting Providencia spp. as potential agents for phage therapy.</title>
        <authorList>
            <person name="Rakov C."/>
            <person name="Alkalay-Oren S."/>
            <person name="Coppenhagen-Glazer S."/>
            <person name="Hazan R."/>
        </authorList>
    </citation>
    <scope>NUCLEOTIDE SEQUENCE [LARGE SCALE GENOMIC DNA]</scope>
</reference>